<dbReference type="AlphaFoldDB" id="A0A0D3KFJ9"/>
<dbReference type="eggNOG" id="ENOG502SD4B">
    <property type="taxonomic scope" value="Eukaryota"/>
</dbReference>
<dbReference type="Proteomes" id="UP000013827">
    <property type="component" value="Unassembled WGS sequence"/>
</dbReference>
<protein>
    <submittedName>
        <fullName evidence="3">Uncharacterized protein</fullName>
    </submittedName>
</protein>
<sequence length="276" mass="29524">MELKSSVKTLKRDAALRLSLDAEAQQSFDFLSEQLHGLRRAFSTLSDVFVEEVDSLRAEQKAQAQALRSARAEVRRLKGEAEARAAEGSAHAERLDGLEACGAARFCGVEAARVERASGEVQALARDAGKASSSCHLLQLDLVEQRSAMDSRLAEQRKSLDEAAARLGGVSERVEAHVVRSNEARESLYAEVASLRQATSAQLGAHATAMEQAKQKLLLLAQAVETQHSASKAQQGRRAGEALSQQLSDRAEEAARHRGQAAAVSRGGSGCSLIIA</sequence>
<reference evidence="4" key="1">
    <citation type="journal article" date="2013" name="Nature">
        <title>Pan genome of the phytoplankton Emiliania underpins its global distribution.</title>
        <authorList>
            <person name="Read B.A."/>
            <person name="Kegel J."/>
            <person name="Klute M.J."/>
            <person name="Kuo A."/>
            <person name="Lefebvre S.C."/>
            <person name="Maumus F."/>
            <person name="Mayer C."/>
            <person name="Miller J."/>
            <person name="Monier A."/>
            <person name="Salamov A."/>
            <person name="Young J."/>
            <person name="Aguilar M."/>
            <person name="Claverie J.M."/>
            <person name="Frickenhaus S."/>
            <person name="Gonzalez K."/>
            <person name="Herman E.K."/>
            <person name="Lin Y.C."/>
            <person name="Napier J."/>
            <person name="Ogata H."/>
            <person name="Sarno A.F."/>
            <person name="Shmutz J."/>
            <person name="Schroeder D."/>
            <person name="de Vargas C."/>
            <person name="Verret F."/>
            <person name="von Dassow P."/>
            <person name="Valentin K."/>
            <person name="Van de Peer Y."/>
            <person name="Wheeler G."/>
            <person name="Dacks J.B."/>
            <person name="Delwiche C.F."/>
            <person name="Dyhrman S.T."/>
            <person name="Glockner G."/>
            <person name="John U."/>
            <person name="Richards T."/>
            <person name="Worden A.Z."/>
            <person name="Zhang X."/>
            <person name="Grigoriev I.V."/>
            <person name="Allen A.E."/>
            <person name="Bidle K."/>
            <person name="Borodovsky M."/>
            <person name="Bowler C."/>
            <person name="Brownlee C."/>
            <person name="Cock J.M."/>
            <person name="Elias M."/>
            <person name="Gladyshev V.N."/>
            <person name="Groth M."/>
            <person name="Guda C."/>
            <person name="Hadaegh A."/>
            <person name="Iglesias-Rodriguez M.D."/>
            <person name="Jenkins J."/>
            <person name="Jones B.M."/>
            <person name="Lawson T."/>
            <person name="Leese F."/>
            <person name="Lindquist E."/>
            <person name="Lobanov A."/>
            <person name="Lomsadze A."/>
            <person name="Malik S.B."/>
            <person name="Marsh M.E."/>
            <person name="Mackinder L."/>
            <person name="Mock T."/>
            <person name="Mueller-Roeber B."/>
            <person name="Pagarete A."/>
            <person name="Parker M."/>
            <person name="Probert I."/>
            <person name="Quesneville H."/>
            <person name="Raines C."/>
            <person name="Rensing S.A."/>
            <person name="Riano-Pachon D.M."/>
            <person name="Richier S."/>
            <person name="Rokitta S."/>
            <person name="Shiraiwa Y."/>
            <person name="Soanes D.M."/>
            <person name="van der Giezen M."/>
            <person name="Wahlund T.M."/>
            <person name="Williams B."/>
            <person name="Wilson W."/>
            <person name="Wolfe G."/>
            <person name="Wurch L.L."/>
        </authorList>
    </citation>
    <scope>NUCLEOTIDE SEQUENCE</scope>
</reference>
<feature type="coiled-coil region" evidence="1">
    <location>
        <begin position="53"/>
        <end position="87"/>
    </location>
</feature>
<accession>A0A0D3KFJ9</accession>
<evidence type="ECO:0000313" key="4">
    <source>
        <dbReference type="Proteomes" id="UP000013827"/>
    </source>
</evidence>
<evidence type="ECO:0000313" key="3">
    <source>
        <dbReference type="EnsemblProtists" id="EOD34534"/>
    </source>
</evidence>
<keyword evidence="4" id="KW-1185">Reference proteome</keyword>
<dbReference type="EnsemblProtists" id="EOD34534">
    <property type="protein sequence ID" value="EOD34534"/>
    <property type="gene ID" value="EMIHUDRAFT_455565"/>
</dbReference>
<feature type="region of interest" description="Disordered" evidence="2">
    <location>
        <begin position="229"/>
        <end position="262"/>
    </location>
</feature>
<name>A0A0D3KFJ9_EMIH1</name>
<dbReference type="KEGG" id="ehx:EMIHUDRAFT_455565"/>
<proteinExistence type="predicted"/>
<dbReference type="RefSeq" id="XP_005786963.1">
    <property type="nucleotide sequence ID" value="XM_005786906.1"/>
</dbReference>
<evidence type="ECO:0000256" key="1">
    <source>
        <dbReference type="SAM" id="Coils"/>
    </source>
</evidence>
<keyword evidence="1" id="KW-0175">Coiled coil</keyword>
<reference evidence="3" key="2">
    <citation type="submission" date="2024-10" db="UniProtKB">
        <authorList>
            <consortium name="EnsemblProtists"/>
        </authorList>
    </citation>
    <scope>IDENTIFICATION</scope>
</reference>
<evidence type="ECO:0000256" key="2">
    <source>
        <dbReference type="SAM" id="MobiDB-lite"/>
    </source>
</evidence>
<dbReference type="HOGENOM" id="CLU_1009858_0_0_1"/>
<dbReference type="PaxDb" id="2903-EOD34534"/>
<dbReference type="GeneID" id="17279805"/>
<organism evidence="3 4">
    <name type="scientific">Emiliania huxleyi (strain CCMP1516)</name>
    <dbReference type="NCBI Taxonomy" id="280463"/>
    <lineage>
        <taxon>Eukaryota</taxon>
        <taxon>Haptista</taxon>
        <taxon>Haptophyta</taxon>
        <taxon>Prymnesiophyceae</taxon>
        <taxon>Isochrysidales</taxon>
        <taxon>Noelaerhabdaceae</taxon>
        <taxon>Emiliania</taxon>
    </lineage>
</organism>